<reference evidence="8" key="1">
    <citation type="submission" date="2019-08" db="EMBL/GenBank/DDBJ databases">
        <title>The genome of the North American firefly Photinus pyralis.</title>
        <authorList>
            <consortium name="Photinus pyralis genome working group"/>
            <person name="Fallon T.R."/>
            <person name="Sander Lower S.E."/>
            <person name="Weng J.-K."/>
        </authorList>
    </citation>
    <scope>NUCLEOTIDE SEQUENCE</scope>
    <source>
        <strain evidence="8">TRF0915ILg1</strain>
        <tissue evidence="8">Whole body</tissue>
    </source>
</reference>
<evidence type="ECO:0000256" key="6">
    <source>
        <dbReference type="SAM" id="MobiDB-lite"/>
    </source>
</evidence>
<feature type="region of interest" description="Disordered" evidence="6">
    <location>
        <begin position="188"/>
        <end position="207"/>
    </location>
</feature>
<evidence type="ECO:0000256" key="1">
    <source>
        <dbReference type="ARBA" id="ARBA00004141"/>
    </source>
</evidence>
<evidence type="ECO:0000256" key="7">
    <source>
        <dbReference type="SAM" id="Phobius"/>
    </source>
</evidence>
<evidence type="ECO:0000256" key="4">
    <source>
        <dbReference type="ARBA" id="ARBA00022989"/>
    </source>
</evidence>
<gene>
    <name evidence="8" type="ORF">ILUMI_09217</name>
</gene>
<accession>A0A8K0G9W0</accession>
<dbReference type="GO" id="GO:0015137">
    <property type="term" value="F:citrate transmembrane transporter activity"/>
    <property type="evidence" value="ECO:0007669"/>
    <property type="project" value="TreeGrafter"/>
</dbReference>
<keyword evidence="3 7" id="KW-0812">Transmembrane</keyword>
<keyword evidence="4 7" id="KW-1133">Transmembrane helix</keyword>
<organism evidence="8 9">
    <name type="scientific">Ignelater luminosus</name>
    <name type="common">Cucubano</name>
    <name type="synonym">Pyrophorus luminosus</name>
    <dbReference type="NCBI Taxonomy" id="2038154"/>
    <lineage>
        <taxon>Eukaryota</taxon>
        <taxon>Metazoa</taxon>
        <taxon>Ecdysozoa</taxon>
        <taxon>Arthropoda</taxon>
        <taxon>Hexapoda</taxon>
        <taxon>Insecta</taxon>
        <taxon>Pterygota</taxon>
        <taxon>Neoptera</taxon>
        <taxon>Endopterygota</taxon>
        <taxon>Coleoptera</taxon>
        <taxon>Polyphaga</taxon>
        <taxon>Elateriformia</taxon>
        <taxon>Elateroidea</taxon>
        <taxon>Elateridae</taxon>
        <taxon>Agrypninae</taxon>
        <taxon>Pyrophorini</taxon>
        <taxon>Ignelater</taxon>
    </lineage>
</organism>
<comment type="caution">
    <text evidence="8">The sequence shown here is derived from an EMBL/GenBank/DDBJ whole genome shotgun (WGS) entry which is preliminary data.</text>
</comment>
<dbReference type="Pfam" id="PF00939">
    <property type="entry name" value="Na_sulph_symp"/>
    <property type="match status" value="1"/>
</dbReference>
<feature type="transmembrane region" description="Helical" evidence="7">
    <location>
        <begin position="58"/>
        <end position="83"/>
    </location>
</feature>
<feature type="transmembrane region" description="Helical" evidence="7">
    <location>
        <begin position="364"/>
        <end position="387"/>
    </location>
</feature>
<feature type="transmembrane region" description="Helical" evidence="7">
    <location>
        <begin position="447"/>
        <end position="465"/>
    </location>
</feature>
<feature type="transmembrane region" description="Helical" evidence="7">
    <location>
        <begin position="103"/>
        <end position="121"/>
    </location>
</feature>
<comment type="similarity">
    <text evidence="2">Belongs to the SLC13A/DASS transporter (TC 2.A.47) family. NADC subfamily.</text>
</comment>
<name>A0A8K0G9W0_IGNLU</name>
<dbReference type="PANTHER" id="PTHR10283:SF82">
    <property type="entry name" value="SOLUTE CARRIER FAMILY 13 MEMBER 2"/>
    <property type="match status" value="1"/>
</dbReference>
<comment type="subcellular location">
    <subcellularLocation>
        <location evidence="1">Membrane</location>
        <topology evidence="1">Multi-pass membrane protein</topology>
    </subcellularLocation>
</comment>
<feature type="transmembrane region" description="Helical" evidence="7">
    <location>
        <begin position="259"/>
        <end position="281"/>
    </location>
</feature>
<evidence type="ECO:0000313" key="8">
    <source>
        <dbReference type="EMBL" id="KAF2896955.1"/>
    </source>
</evidence>
<feature type="transmembrane region" description="Helical" evidence="7">
    <location>
        <begin position="324"/>
        <end position="344"/>
    </location>
</feature>
<evidence type="ECO:0000313" key="9">
    <source>
        <dbReference type="Proteomes" id="UP000801492"/>
    </source>
</evidence>
<dbReference type="InterPro" id="IPR001898">
    <property type="entry name" value="SLC13A/DASS"/>
</dbReference>
<dbReference type="GO" id="GO:0015141">
    <property type="term" value="F:succinate transmembrane transporter activity"/>
    <property type="evidence" value="ECO:0007669"/>
    <property type="project" value="TreeGrafter"/>
</dbReference>
<feature type="transmembrane region" description="Helical" evidence="7">
    <location>
        <begin position="536"/>
        <end position="558"/>
    </location>
</feature>
<feature type="transmembrane region" description="Helical" evidence="7">
    <location>
        <begin position="26"/>
        <end position="46"/>
    </location>
</feature>
<evidence type="ECO:0000256" key="5">
    <source>
        <dbReference type="ARBA" id="ARBA00023136"/>
    </source>
</evidence>
<dbReference type="EMBL" id="VTPC01004612">
    <property type="protein sequence ID" value="KAF2896955.1"/>
    <property type="molecule type" value="Genomic_DNA"/>
</dbReference>
<protein>
    <recommendedName>
        <fullName evidence="10">Protein I'm not dead yet</fullName>
    </recommendedName>
</protein>
<sequence length="577" mass="63925">MKMKSLKEIYETMASSVKLILDAFRIYWRSIFVLIYPLALLPIFILDNTSEKRCLFVVLLMGGFWVTECLPLPVTALIPMVLFPLMGILNSDETSLCYLKETNMMFIGGLIIAIAVEHCNLHRRVALAVILLVGCSPRRLNFGLVAVTMFVSMWISNTAAIAMMCPIMEATLRELEAQGIGDMYVNSRNKEDDQGETGETPPAKDQDKLVPSKVTTCYFLGAAYASTIGGLGTIVGSGTNLTFKGIYENFFRASEGLIFTQWIFLNVPIMLVTMFLTWLWLQFMFMGLFRPNSKEAKSIRIGQQGEIVAQKLIRQKMTEMGPMTFHEISVAVLFGVSVLLWFFRQPQFIPGWPTLITQHKVKDATAALIVVMLLFILPAKPEFLYIFRKNETERPKTPSPPLVTWKVVQQKLPWGLIFLLGGAFALAEGSEKSGMSVLIANQLDSLLVLPAFWIMVISSLVASILTEFSSNVAVANVILQVLAELSRNAKIHPLYLMMPAGLCCSHAFCLPVGTPPNAIAAAACNIPSKEMIKAGLGVSLIALAVLFLIFPFLGPVVYDDLNTFPKWAYRNATIGSS</sequence>
<dbReference type="OrthoDB" id="6493944at2759"/>
<keyword evidence="5 7" id="KW-0472">Membrane</keyword>
<evidence type="ECO:0008006" key="10">
    <source>
        <dbReference type="Google" id="ProtNLM"/>
    </source>
</evidence>
<evidence type="ECO:0000256" key="3">
    <source>
        <dbReference type="ARBA" id="ARBA00022692"/>
    </source>
</evidence>
<dbReference type="Proteomes" id="UP000801492">
    <property type="component" value="Unassembled WGS sequence"/>
</dbReference>
<dbReference type="PANTHER" id="PTHR10283">
    <property type="entry name" value="SOLUTE CARRIER FAMILY 13 MEMBER"/>
    <property type="match status" value="1"/>
</dbReference>
<feature type="transmembrane region" description="Helical" evidence="7">
    <location>
        <begin position="142"/>
        <end position="164"/>
    </location>
</feature>
<keyword evidence="9" id="KW-1185">Reference proteome</keyword>
<dbReference type="AlphaFoldDB" id="A0A8K0G9W0"/>
<evidence type="ECO:0000256" key="2">
    <source>
        <dbReference type="ARBA" id="ARBA00006772"/>
    </source>
</evidence>
<dbReference type="GO" id="GO:0005886">
    <property type="term" value="C:plasma membrane"/>
    <property type="evidence" value="ECO:0007669"/>
    <property type="project" value="TreeGrafter"/>
</dbReference>
<proteinExistence type="inferred from homology"/>